<evidence type="ECO:0000256" key="6">
    <source>
        <dbReference type="SAM" id="Phobius"/>
    </source>
</evidence>
<gene>
    <name evidence="7" type="ORF">MYXE_31390</name>
</gene>
<keyword evidence="3 6" id="KW-0812">Transmembrane</keyword>
<evidence type="ECO:0000256" key="3">
    <source>
        <dbReference type="ARBA" id="ARBA00022692"/>
    </source>
</evidence>
<organism evidence="7 8">
    <name type="scientific">Mycobacterium xenopi</name>
    <dbReference type="NCBI Taxonomy" id="1789"/>
    <lineage>
        <taxon>Bacteria</taxon>
        <taxon>Bacillati</taxon>
        <taxon>Actinomycetota</taxon>
        <taxon>Actinomycetes</taxon>
        <taxon>Mycobacteriales</taxon>
        <taxon>Mycobacteriaceae</taxon>
        <taxon>Mycobacterium</taxon>
    </lineage>
</organism>
<dbReference type="InterPro" id="IPR005496">
    <property type="entry name" value="Integral_membrane_TerC"/>
</dbReference>
<dbReference type="KEGG" id="mxe:MYXE_31390"/>
<evidence type="ECO:0000256" key="5">
    <source>
        <dbReference type="ARBA" id="ARBA00023136"/>
    </source>
</evidence>
<dbReference type="RefSeq" id="WP_085193755.1">
    <property type="nucleotide sequence ID" value="NZ_AP022314.1"/>
</dbReference>
<feature type="transmembrane region" description="Helical" evidence="6">
    <location>
        <begin position="291"/>
        <end position="312"/>
    </location>
</feature>
<dbReference type="Proteomes" id="UP000464624">
    <property type="component" value="Chromosome"/>
</dbReference>
<feature type="transmembrane region" description="Helical" evidence="6">
    <location>
        <begin position="222"/>
        <end position="244"/>
    </location>
</feature>
<feature type="transmembrane region" description="Helical" evidence="6">
    <location>
        <begin position="78"/>
        <end position="96"/>
    </location>
</feature>
<feature type="transmembrane region" description="Helical" evidence="6">
    <location>
        <begin position="103"/>
        <end position="125"/>
    </location>
</feature>
<dbReference type="EMBL" id="AP022314">
    <property type="protein sequence ID" value="BBU23349.1"/>
    <property type="molecule type" value="Genomic_DNA"/>
</dbReference>
<feature type="transmembrane region" description="Helical" evidence="6">
    <location>
        <begin position="6"/>
        <end position="26"/>
    </location>
</feature>
<dbReference type="PANTHER" id="PTHR30238">
    <property type="entry name" value="MEMBRANE BOUND PREDICTED REDOX MODULATOR"/>
    <property type="match status" value="1"/>
</dbReference>
<proteinExistence type="inferred from homology"/>
<dbReference type="Pfam" id="PF03741">
    <property type="entry name" value="TerC"/>
    <property type="match status" value="1"/>
</dbReference>
<evidence type="ECO:0000256" key="2">
    <source>
        <dbReference type="ARBA" id="ARBA00007511"/>
    </source>
</evidence>
<dbReference type="NCBIfam" id="TIGR03718">
    <property type="entry name" value="R_switched_Alx"/>
    <property type="match status" value="1"/>
</dbReference>
<comment type="similarity">
    <text evidence="2">Belongs to the TerC family.</text>
</comment>
<dbReference type="GO" id="GO:0016020">
    <property type="term" value="C:membrane"/>
    <property type="evidence" value="ECO:0007669"/>
    <property type="project" value="UniProtKB-SubCell"/>
</dbReference>
<feature type="transmembrane region" description="Helical" evidence="6">
    <location>
        <begin position="251"/>
        <end position="271"/>
    </location>
</feature>
<comment type="subcellular location">
    <subcellularLocation>
        <location evidence="1">Membrane</location>
        <topology evidence="1">Multi-pass membrane protein</topology>
    </subcellularLocation>
</comment>
<sequence>MGVSALVWGLTIAVVVALALFDYLFHVRRSHVPTVRDAAIWSAAYIGAAIVFGGVVVMVGGATMGIEFFACYLSNEALSVDNLFVFLVIMASFVVPRTAQQKALLFGIVFALITRTGFILLGAAFVRIFDWAFYFFAVVLLVTAVVLAKPEAAERRAADTLVIRIAKRFLRTSHNYDGDRLFIVENGRRVMTPMLLVMTALGGTDLLFAFDSVPALFGLSRNVHLIFAATSLSLLGLRQLYFLIDGLLYRLVYLSYGLALILAFIGVKLTLQALRENNIPFINGGKPVPVAQVNTTASLAVISIILLLTTVVSSLSMRGRAQNAVARVRRHASEYLDQRYETDPAEREKIFAQLLDEERQLCALPSKYKAHISQEDDLIKLLRQAHQAHDTRNPR</sequence>
<dbReference type="InterPro" id="IPR022369">
    <property type="entry name" value="Integral_membrane_TerC_rswitch"/>
</dbReference>
<reference evidence="7 8" key="1">
    <citation type="submission" date="2019-12" db="EMBL/GenBank/DDBJ databases">
        <title>Complete genome sequence of Mycolicibacterium xenopi str. JCM15661T.</title>
        <authorList>
            <person name="Yoshida M."/>
            <person name="Fukano H."/>
            <person name="Asakura T."/>
            <person name="Hoshino Y."/>
        </authorList>
    </citation>
    <scope>NUCLEOTIDE SEQUENCE [LARGE SCALE GENOMIC DNA]</scope>
    <source>
        <strain evidence="7 8">JCM 15661T</strain>
    </source>
</reference>
<feature type="transmembrane region" description="Helical" evidence="6">
    <location>
        <begin position="38"/>
        <end position="66"/>
    </location>
</feature>
<protein>
    <submittedName>
        <fullName evidence="7">Membrane protein</fullName>
    </submittedName>
</protein>
<evidence type="ECO:0000313" key="8">
    <source>
        <dbReference type="Proteomes" id="UP000464624"/>
    </source>
</evidence>
<keyword evidence="5 6" id="KW-0472">Membrane</keyword>
<feature type="transmembrane region" description="Helical" evidence="6">
    <location>
        <begin position="190"/>
        <end position="210"/>
    </location>
</feature>
<evidence type="ECO:0000256" key="4">
    <source>
        <dbReference type="ARBA" id="ARBA00022989"/>
    </source>
</evidence>
<evidence type="ECO:0000256" key="1">
    <source>
        <dbReference type="ARBA" id="ARBA00004141"/>
    </source>
</evidence>
<evidence type="ECO:0000313" key="7">
    <source>
        <dbReference type="EMBL" id="BBU23349.1"/>
    </source>
</evidence>
<dbReference type="PANTHER" id="PTHR30238:SF0">
    <property type="entry name" value="THYLAKOID MEMBRANE PROTEIN TERC, CHLOROPLASTIC"/>
    <property type="match status" value="1"/>
</dbReference>
<name>A0AAD1M1R2_MYCXE</name>
<feature type="transmembrane region" description="Helical" evidence="6">
    <location>
        <begin position="131"/>
        <end position="148"/>
    </location>
</feature>
<dbReference type="AlphaFoldDB" id="A0AAD1M1R2"/>
<accession>A0AAD1M1R2</accession>
<keyword evidence="4 6" id="KW-1133">Transmembrane helix</keyword>